<keyword evidence="1" id="KW-0472">Membrane</keyword>
<feature type="transmembrane region" description="Helical" evidence="1">
    <location>
        <begin position="45"/>
        <end position="64"/>
    </location>
</feature>
<dbReference type="KEGG" id="rsa:RSal33209_2228"/>
<dbReference type="EMBL" id="CP000910">
    <property type="protein sequence ID" value="ABY23959.1"/>
    <property type="molecule type" value="Genomic_DNA"/>
</dbReference>
<organism evidence="2 3">
    <name type="scientific">Renibacterium salmoninarum (strain ATCC 33209 / DSM 20767 / JCM 11484 / NBRC 15589 / NCIMB 2235)</name>
    <dbReference type="NCBI Taxonomy" id="288705"/>
    <lineage>
        <taxon>Bacteria</taxon>
        <taxon>Bacillati</taxon>
        <taxon>Actinomycetota</taxon>
        <taxon>Actinomycetes</taxon>
        <taxon>Micrococcales</taxon>
        <taxon>Micrococcaceae</taxon>
        <taxon>Renibacterium</taxon>
    </lineage>
</organism>
<accession>A9WT21</accession>
<dbReference type="STRING" id="288705.RSal33209_2228"/>
<proteinExistence type="predicted"/>
<dbReference type="RefSeq" id="WP_012245625.1">
    <property type="nucleotide sequence ID" value="NC_010168.1"/>
</dbReference>
<reference evidence="3" key="1">
    <citation type="journal article" date="2008" name="J. Bacteriol.">
        <title>Genome sequence of the fish pathogen Renibacterium salmoninarum suggests reductive evolution away from an environmental Arthrobacter ancestor.</title>
        <authorList>
            <person name="Wiens G.D."/>
            <person name="Rockey D.D."/>
            <person name="Wu Z."/>
            <person name="Chang J."/>
            <person name="Levy R."/>
            <person name="Crane S."/>
            <person name="Chen D.S."/>
            <person name="Capri G.R."/>
            <person name="Burnett J.R."/>
            <person name="Sudheesh P.S."/>
            <person name="Schipma M.J."/>
            <person name="Burd H."/>
            <person name="Bhattacharyya A."/>
            <person name="Rhodes L.D."/>
            <person name="Kaul R."/>
            <person name="Strom M.S."/>
        </authorList>
    </citation>
    <scope>NUCLEOTIDE SEQUENCE [LARGE SCALE GENOMIC DNA]</scope>
    <source>
        <strain evidence="3">ATCC 33209 / DSM 20767 / JCM 11484 / NBRC 15589 / NCIMB 2235</strain>
    </source>
</reference>
<name>A9WT21_RENSM</name>
<dbReference type="HOGENOM" id="CLU_2846749_0_0_11"/>
<keyword evidence="1" id="KW-1133">Transmembrane helix</keyword>
<evidence type="ECO:0000313" key="3">
    <source>
        <dbReference type="Proteomes" id="UP000002007"/>
    </source>
</evidence>
<sequence length="65" mass="6507">MATTVFHLSGPALFAAVVLAGLPTAQNVFVIAARYQAGVAQAKDTVLLTTAIAVPAMLVVAAVLA</sequence>
<dbReference type="eggNOG" id="COG0679">
    <property type="taxonomic scope" value="Bacteria"/>
</dbReference>
<gene>
    <name evidence="2" type="ordered locus">RSal33209_2228</name>
</gene>
<keyword evidence="3" id="KW-1185">Reference proteome</keyword>
<feature type="transmembrane region" description="Helical" evidence="1">
    <location>
        <begin position="12"/>
        <end position="33"/>
    </location>
</feature>
<keyword evidence="1" id="KW-0812">Transmembrane</keyword>
<evidence type="ECO:0000256" key="1">
    <source>
        <dbReference type="SAM" id="Phobius"/>
    </source>
</evidence>
<dbReference type="Proteomes" id="UP000002007">
    <property type="component" value="Chromosome"/>
</dbReference>
<evidence type="ECO:0000313" key="2">
    <source>
        <dbReference type="EMBL" id="ABY23959.1"/>
    </source>
</evidence>
<dbReference type="AlphaFoldDB" id="A9WT21"/>
<protein>
    <submittedName>
        <fullName evidence="2">Transporter, auxin domain</fullName>
    </submittedName>
</protein>